<evidence type="ECO:0000313" key="2">
    <source>
        <dbReference type="EMBL" id="GLS01794.1"/>
    </source>
</evidence>
<evidence type="ECO:0000313" key="3">
    <source>
        <dbReference type="Proteomes" id="UP001156921"/>
    </source>
</evidence>
<feature type="chain" id="PRO_5045474196" evidence="1">
    <location>
        <begin position="23"/>
        <end position="57"/>
    </location>
</feature>
<dbReference type="Proteomes" id="UP001156921">
    <property type="component" value="Unassembled WGS sequence"/>
</dbReference>
<keyword evidence="3" id="KW-1185">Reference proteome</keyword>
<dbReference type="RefSeq" id="WP_284222656.1">
    <property type="nucleotide sequence ID" value="NZ_BSOY01000038.1"/>
</dbReference>
<keyword evidence="1" id="KW-0732">Signal</keyword>
<dbReference type="EMBL" id="BSOY01000038">
    <property type="protein sequence ID" value="GLS01794.1"/>
    <property type="molecule type" value="Genomic_DNA"/>
</dbReference>
<feature type="signal peptide" evidence="1">
    <location>
        <begin position="1"/>
        <end position="22"/>
    </location>
</feature>
<protein>
    <submittedName>
        <fullName evidence="2">Uncharacterized protein</fullName>
    </submittedName>
</protein>
<reference evidence="3" key="1">
    <citation type="journal article" date="2019" name="Int. J. Syst. Evol. Microbiol.">
        <title>The Global Catalogue of Microorganisms (GCM) 10K type strain sequencing project: providing services to taxonomists for standard genome sequencing and annotation.</title>
        <authorList>
            <consortium name="The Broad Institute Genomics Platform"/>
            <consortium name="The Broad Institute Genome Sequencing Center for Infectious Disease"/>
            <person name="Wu L."/>
            <person name="Ma J."/>
        </authorList>
    </citation>
    <scope>NUCLEOTIDE SEQUENCE [LARGE SCALE GENOMIC DNA]</scope>
    <source>
        <strain evidence="3">NBRC 110107</strain>
    </source>
</reference>
<comment type="caution">
    <text evidence="2">The sequence shown here is derived from an EMBL/GenBank/DDBJ whole genome shotgun (WGS) entry which is preliminary data.</text>
</comment>
<name>A0ABQ6BPS9_9CAUL</name>
<sequence length="57" mass="6006">MLKKFMLGFAVVAILTPATAQASDPTACLLYAGCYFDSGTLSWICPDPAIYAMCVGP</sequence>
<accession>A0ABQ6BPS9</accession>
<evidence type="ECO:0000256" key="1">
    <source>
        <dbReference type="SAM" id="SignalP"/>
    </source>
</evidence>
<proteinExistence type="predicted"/>
<gene>
    <name evidence="2" type="ORF">GCM10007859_18100</name>
</gene>
<organism evidence="2 3">
    <name type="scientific">Brevundimonas denitrificans</name>
    <dbReference type="NCBI Taxonomy" id="1443434"/>
    <lineage>
        <taxon>Bacteria</taxon>
        <taxon>Pseudomonadati</taxon>
        <taxon>Pseudomonadota</taxon>
        <taxon>Alphaproteobacteria</taxon>
        <taxon>Caulobacterales</taxon>
        <taxon>Caulobacteraceae</taxon>
        <taxon>Brevundimonas</taxon>
    </lineage>
</organism>